<organism evidence="3 4">
    <name type="scientific">Rhizoctonia solani 123E</name>
    <dbReference type="NCBI Taxonomy" id="1423351"/>
    <lineage>
        <taxon>Eukaryota</taxon>
        <taxon>Fungi</taxon>
        <taxon>Dikarya</taxon>
        <taxon>Basidiomycota</taxon>
        <taxon>Agaricomycotina</taxon>
        <taxon>Agaricomycetes</taxon>
        <taxon>Cantharellales</taxon>
        <taxon>Ceratobasidiaceae</taxon>
        <taxon>Rhizoctonia</taxon>
    </lineage>
</organism>
<dbReference type="EMBL" id="AZST01000532">
    <property type="protein sequence ID" value="KEP48327.1"/>
    <property type="molecule type" value="Genomic_DNA"/>
</dbReference>
<comment type="caution">
    <text evidence="3">The sequence shown here is derived from an EMBL/GenBank/DDBJ whole genome shotgun (WGS) entry which is preliminary data.</text>
</comment>
<evidence type="ECO:0000259" key="2">
    <source>
        <dbReference type="Pfam" id="PF20153"/>
    </source>
</evidence>
<proteinExistence type="predicted"/>
<keyword evidence="1 3" id="KW-0812">Transmembrane</keyword>
<evidence type="ECO:0000313" key="3">
    <source>
        <dbReference type="EMBL" id="KEP48327.1"/>
    </source>
</evidence>
<sequence>MPSLSGYQSFIPPSYTQAQGIHPTVIKRQILESPQEFDEMGTDLGRDAQVWKTYVRDTNQMDSERVDGWNRFVIESSKRLRQDPVDVSAQTLEAMSQTLFSMASGSKVSENIQPNTFKFPRPAVVINALWFLSLSLNVAVSFIAMLAKEWCFKFSCNRVGSPMAQARRRQQRWDKLLQWKMQEVLVVLPVFIHIALLLFAIGLSLFLWDLGSTAVAIPVTVVVVFVVLLYIACTIVPFVDKYCPYSTTASRMYYAMRRIDPQATPDADETHQDELTIRTLYWMITSCENSRSVDIALQSLAAVNTTNPTDLPVKLLEECDTWSLIRLRFLALHPYDLQFDCIASLYARALLTLEKLNYNGVDRIDYASVQPERSCLLLFAAVGNAGNQLEYYARDASMRQLGPVVVHHCLKALRHKTQLQNRPEDNYFESTDNLDLVEYVITLFDRPDISRVGSVYSDISTCFAALLCCSLLHCSSSTAARFIKQFIRAHHSSYTSEFALVLGAFAFSRYDYPKIKSSRSPTRNQDLAARAERALEVVWYYISAGNYPTELAVLGLRCLQAHPIEYQLAVDEMQGISGALSHYTQPTGQSGRAAVIHTLPPSFNVYAAHH</sequence>
<keyword evidence="1" id="KW-1133">Transmembrane helix</keyword>
<evidence type="ECO:0000256" key="1">
    <source>
        <dbReference type="SAM" id="Phobius"/>
    </source>
</evidence>
<keyword evidence="1" id="KW-0472">Membrane</keyword>
<feature type="transmembrane region" description="Helical" evidence="1">
    <location>
        <begin position="184"/>
        <end position="208"/>
    </location>
</feature>
<keyword evidence="4" id="KW-1185">Reference proteome</keyword>
<name>A0A074SEA1_9AGAM</name>
<gene>
    <name evidence="3" type="ORF">V565_127460</name>
</gene>
<evidence type="ECO:0000313" key="4">
    <source>
        <dbReference type="Proteomes" id="UP000027456"/>
    </source>
</evidence>
<feature type="transmembrane region" description="Helical" evidence="1">
    <location>
        <begin position="128"/>
        <end position="147"/>
    </location>
</feature>
<protein>
    <submittedName>
        <fullName evidence="3">Putative transmembrane protein</fullName>
    </submittedName>
</protein>
<accession>A0A074SEA1</accession>
<dbReference type="AlphaFoldDB" id="A0A074SEA1"/>
<dbReference type="OrthoDB" id="3219854at2759"/>
<dbReference type="InterPro" id="IPR045338">
    <property type="entry name" value="DUF6535"/>
</dbReference>
<dbReference type="HOGENOM" id="CLU_010953_2_0_1"/>
<feature type="domain" description="DUF6535" evidence="2">
    <location>
        <begin position="72"/>
        <end position="208"/>
    </location>
</feature>
<dbReference type="Pfam" id="PF20153">
    <property type="entry name" value="DUF6535"/>
    <property type="match status" value="1"/>
</dbReference>
<feature type="transmembrane region" description="Helical" evidence="1">
    <location>
        <begin position="214"/>
        <end position="239"/>
    </location>
</feature>
<reference evidence="3 4" key="1">
    <citation type="submission" date="2013-12" db="EMBL/GenBank/DDBJ databases">
        <authorList>
            <person name="Cubeta M."/>
            <person name="Pakala S."/>
            <person name="Fedorova N."/>
            <person name="Thomas E."/>
            <person name="Dean R."/>
            <person name="Jabaji S."/>
            <person name="Neate S."/>
            <person name="Toda T."/>
            <person name="Tavantzis S."/>
            <person name="Vilgalys R."/>
            <person name="Bharathan N."/>
            <person name="Pakala S."/>
            <person name="Losada L.S."/>
            <person name="Zafar N."/>
            <person name="Nierman W."/>
        </authorList>
    </citation>
    <scope>NUCLEOTIDE SEQUENCE [LARGE SCALE GENOMIC DNA]</scope>
    <source>
        <strain evidence="3 4">123E</strain>
    </source>
</reference>
<dbReference type="Proteomes" id="UP000027456">
    <property type="component" value="Unassembled WGS sequence"/>
</dbReference>